<evidence type="ECO:0000313" key="3">
    <source>
        <dbReference type="Proteomes" id="UP001603857"/>
    </source>
</evidence>
<comment type="caution">
    <text evidence="2">The sequence shown here is derived from an EMBL/GenBank/DDBJ whole genome shotgun (WGS) entry which is preliminary data.</text>
</comment>
<dbReference type="Proteomes" id="UP001603857">
    <property type="component" value="Unassembled WGS sequence"/>
</dbReference>
<feature type="compositionally biased region" description="Pro residues" evidence="1">
    <location>
        <begin position="46"/>
        <end position="74"/>
    </location>
</feature>
<dbReference type="EMBL" id="JBGMDY010000002">
    <property type="protein sequence ID" value="KAL2342838.1"/>
    <property type="molecule type" value="Genomic_DNA"/>
</dbReference>
<evidence type="ECO:0000313" key="2">
    <source>
        <dbReference type="EMBL" id="KAL2342838.1"/>
    </source>
</evidence>
<gene>
    <name evidence="2" type="ORF">Fmac_004123</name>
</gene>
<proteinExistence type="predicted"/>
<sequence>MASLSPSPPPPQSTQPWPTYPPCTHNACPPEQPRKHFPSHQKPSGPHQPNPRGYTPPTPPTRSPHQASPPPPPFLRNTPTPLHPPREWQIQQAWHSRRRAFIRARLKHVARSLDTPTFGVQVNQPGRQKRIDFYPVSCNVIMNDATLSQLP</sequence>
<evidence type="ECO:0000256" key="1">
    <source>
        <dbReference type="SAM" id="MobiDB-lite"/>
    </source>
</evidence>
<reference evidence="2 3" key="1">
    <citation type="submission" date="2024-08" db="EMBL/GenBank/DDBJ databases">
        <title>Insights into the chromosomal genome structure of Flemingia macrophylla.</title>
        <authorList>
            <person name="Ding Y."/>
            <person name="Zhao Y."/>
            <person name="Bi W."/>
            <person name="Wu M."/>
            <person name="Zhao G."/>
            <person name="Gong Y."/>
            <person name="Li W."/>
            <person name="Zhang P."/>
        </authorList>
    </citation>
    <scope>NUCLEOTIDE SEQUENCE [LARGE SCALE GENOMIC DNA]</scope>
    <source>
        <strain evidence="2">DYQJB</strain>
        <tissue evidence="2">Leaf</tissue>
    </source>
</reference>
<feature type="compositionally biased region" description="Pro residues" evidence="1">
    <location>
        <begin position="1"/>
        <end position="21"/>
    </location>
</feature>
<feature type="region of interest" description="Disordered" evidence="1">
    <location>
        <begin position="1"/>
        <end position="86"/>
    </location>
</feature>
<dbReference type="AlphaFoldDB" id="A0ABD1N417"/>
<name>A0ABD1N417_9FABA</name>
<accession>A0ABD1N417</accession>
<keyword evidence="3" id="KW-1185">Reference proteome</keyword>
<organism evidence="2 3">
    <name type="scientific">Flemingia macrophylla</name>
    <dbReference type="NCBI Taxonomy" id="520843"/>
    <lineage>
        <taxon>Eukaryota</taxon>
        <taxon>Viridiplantae</taxon>
        <taxon>Streptophyta</taxon>
        <taxon>Embryophyta</taxon>
        <taxon>Tracheophyta</taxon>
        <taxon>Spermatophyta</taxon>
        <taxon>Magnoliopsida</taxon>
        <taxon>eudicotyledons</taxon>
        <taxon>Gunneridae</taxon>
        <taxon>Pentapetalae</taxon>
        <taxon>rosids</taxon>
        <taxon>fabids</taxon>
        <taxon>Fabales</taxon>
        <taxon>Fabaceae</taxon>
        <taxon>Papilionoideae</taxon>
        <taxon>50 kb inversion clade</taxon>
        <taxon>NPAAA clade</taxon>
        <taxon>indigoferoid/millettioid clade</taxon>
        <taxon>Phaseoleae</taxon>
        <taxon>Flemingia</taxon>
    </lineage>
</organism>
<protein>
    <submittedName>
        <fullName evidence="2">Uncharacterized protein</fullName>
    </submittedName>
</protein>